<proteinExistence type="predicted"/>
<dbReference type="InterPro" id="IPR032710">
    <property type="entry name" value="NTF2-like_dom_sf"/>
</dbReference>
<dbReference type="EMBL" id="JBHUOV010000002">
    <property type="protein sequence ID" value="MFD2823567.1"/>
    <property type="molecule type" value="Genomic_DNA"/>
</dbReference>
<sequence length="135" mass="15746">MSAKTIVKSFYESDLANDESVISKFFHKDCELHWNSSHGFMKLDYKGVEDFFKGTRASYTSLRFQFSLLLEDGAYVTSRHVLYANTIENPEDEIALAYFTAIWEVKDNKLFRCYEMSQQADEKTMQSNSFSEIKI</sequence>
<name>A0ABW5WNY3_9FLAO</name>
<evidence type="ECO:0000313" key="2">
    <source>
        <dbReference type="Proteomes" id="UP001597533"/>
    </source>
</evidence>
<dbReference type="Proteomes" id="UP001597533">
    <property type="component" value="Unassembled WGS sequence"/>
</dbReference>
<reference evidence="2" key="1">
    <citation type="journal article" date="2019" name="Int. J. Syst. Evol. Microbiol.">
        <title>The Global Catalogue of Microorganisms (GCM) 10K type strain sequencing project: providing services to taxonomists for standard genome sequencing and annotation.</title>
        <authorList>
            <consortium name="The Broad Institute Genomics Platform"/>
            <consortium name="The Broad Institute Genome Sequencing Center for Infectious Disease"/>
            <person name="Wu L."/>
            <person name="Ma J."/>
        </authorList>
    </citation>
    <scope>NUCLEOTIDE SEQUENCE [LARGE SCALE GENOMIC DNA]</scope>
    <source>
        <strain evidence="2">KCTC 32141</strain>
    </source>
</reference>
<gene>
    <name evidence="1" type="ORF">ACFS5M_07795</name>
</gene>
<comment type="caution">
    <text evidence="1">The sequence shown here is derived from an EMBL/GenBank/DDBJ whole genome shotgun (WGS) entry which is preliminary data.</text>
</comment>
<dbReference type="SUPFAM" id="SSF54427">
    <property type="entry name" value="NTF2-like"/>
    <property type="match status" value="1"/>
</dbReference>
<dbReference type="RefSeq" id="WP_183487597.1">
    <property type="nucleotide sequence ID" value="NZ_JBHUOV010000002.1"/>
</dbReference>
<organism evidence="1 2">
    <name type="scientific">Lacinutrix iliipiscaria</name>
    <dbReference type="NCBI Taxonomy" id="1230532"/>
    <lineage>
        <taxon>Bacteria</taxon>
        <taxon>Pseudomonadati</taxon>
        <taxon>Bacteroidota</taxon>
        <taxon>Flavobacteriia</taxon>
        <taxon>Flavobacteriales</taxon>
        <taxon>Flavobacteriaceae</taxon>
        <taxon>Lacinutrix</taxon>
    </lineage>
</organism>
<dbReference type="Gene3D" id="3.10.450.50">
    <property type="match status" value="1"/>
</dbReference>
<keyword evidence="2" id="KW-1185">Reference proteome</keyword>
<accession>A0ABW5WNY3</accession>
<protein>
    <submittedName>
        <fullName evidence="1">Nuclear transport factor 2 family protein</fullName>
    </submittedName>
</protein>
<evidence type="ECO:0000313" key="1">
    <source>
        <dbReference type="EMBL" id="MFD2823567.1"/>
    </source>
</evidence>